<evidence type="ECO:0000259" key="4">
    <source>
        <dbReference type="Pfam" id="PF17919"/>
    </source>
</evidence>
<dbReference type="OrthoDB" id="41323at2759"/>
<keyword evidence="6" id="KW-1185">Reference proteome</keyword>
<reference evidence="6" key="1">
    <citation type="submission" date="2021-01" db="EMBL/GenBank/DDBJ databases">
        <title>Caligus Genome Assembly.</title>
        <authorList>
            <person name="Gallardo-Escarate C."/>
        </authorList>
    </citation>
    <scope>NUCLEOTIDE SEQUENCE [LARGE SCALE GENOMIC DNA]</scope>
</reference>
<dbReference type="EC" id="2.7.7.49" evidence="1"/>
<dbReference type="Gene3D" id="3.30.70.270">
    <property type="match status" value="1"/>
</dbReference>
<dbReference type="AlphaFoldDB" id="A0A7T8HJ63"/>
<organism evidence="5 6">
    <name type="scientific">Caligus rogercresseyi</name>
    <name type="common">Sea louse</name>
    <dbReference type="NCBI Taxonomy" id="217165"/>
    <lineage>
        <taxon>Eukaryota</taxon>
        <taxon>Metazoa</taxon>
        <taxon>Ecdysozoa</taxon>
        <taxon>Arthropoda</taxon>
        <taxon>Crustacea</taxon>
        <taxon>Multicrustacea</taxon>
        <taxon>Hexanauplia</taxon>
        <taxon>Copepoda</taxon>
        <taxon>Siphonostomatoida</taxon>
        <taxon>Caligidae</taxon>
        <taxon>Caligus</taxon>
    </lineage>
</organism>
<evidence type="ECO:0000313" key="5">
    <source>
        <dbReference type="EMBL" id="QQP50887.1"/>
    </source>
</evidence>
<evidence type="ECO:0000313" key="6">
    <source>
        <dbReference type="Proteomes" id="UP000595437"/>
    </source>
</evidence>
<dbReference type="InterPro" id="IPR043128">
    <property type="entry name" value="Rev_trsase/Diguanyl_cyclase"/>
</dbReference>
<accession>A0A7T8HJ63</accession>
<keyword evidence="3" id="KW-1133">Transmembrane helix</keyword>
<dbReference type="InterPro" id="IPR041577">
    <property type="entry name" value="RT_RNaseH_2"/>
</dbReference>
<keyword evidence="3" id="KW-0812">Transmembrane</keyword>
<gene>
    <name evidence="5" type="ORF">FKW44_012038</name>
</gene>
<dbReference type="GO" id="GO:0003964">
    <property type="term" value="F:RNA-directed DNA polymerase activity"/>
    <property type="evidence" value="ECO:0007669"/>
    <property type="project" value="UniProtKB-EC"/>
</dbReference>
<dbReference type="InterPro" id="IPR050951">
    <property type="entry name" value="Retrovirus_Pol_polyprotein"/>
</dbReference>
<feature type="transmembrane region" description="Helical" evidence="3">
    <location>
        <begin position="23"/>
        <end position="42"/>
    </location>
</feature>
<sequence length="120" mass="13559">MDEVTRGLEDDKALQRFLGMVNYYNRFIPGCGGIMIPLYALLRKDTPFVWTSQCASAFKTLQAALTHAITLEYPSLDARLAIYTDASEIGIGAVLEHWVDDAWMLIAFFSKSLDKTQQNY</sequence>
<feature type="non-terminal residue" evidence="5">
    <location>
        <position position="120"/>
    </location>
</feature>
<dbReference type="PANTHER" id="PTHR37984">
    <property type="entry name" value="PROTEIN CBG26694"/>
    <property type="match status" value="1"/>
</dbReference>
<dbReference type="FunFam" id="3.30.70.270:FF:000020">
    <property type="entry name" value="Transposon Tf2-6 polyprotein-like Protein"/>
    <property type="match status" value="1"/>
</dbReference>
<dbReference type="PANTHER" id="PTHR37984:SF5">
    <property type="entry name" value="PROTEIN NYNRIN-LIKE"/>
    <property type="match status" value="1"/>
</dbReference>
<keyword evidence="3" id="KW-0472">Membrane</keyword>
<feature type="domain" description="Reverse transcriptase/retrotransposon-derived protein RNase H-like" evidence="4">
    <location>
        <begin position="50"/>
        <end position="120"/>
    </location>
</feature>
<name>A0A7T8HJ63_CALRO</name>
<dbReference type="EMBL" id="CP045896">
    <property type="protein sequence ID" value="QQP50887.1"/>
    <property type="molecule type" value="Genomic_DNA"/>
</dbReference>
<dbReference type="InterPro" id="IPR043502">
    <property type="entry name" value="DNA/RNA_pol_sf"/>
</dbReference>
<dbReference type="SUPFAM" id="SSF56672">
    <property type="entry name" value="DNA/RNA polymerases"/>
    <property type="match status" value="1"/>
</dbReference>
<proteinExistence type="predicted"/>
<evidence type="ECO:0000256" key="3">
    <source>
        <dbReference type="SAM" id="Phobius"/>
    </source>
</evidence>
<protein>
    <recommendedName>
        <fullName evidence="1">RNA-directed DNA polymerase</fullName>
        <ecNumber evidence="1">2.7.7.49</ecNumber>
    </recommendedName>
</protein>
<evidence type="ECO:0000256" key="2">
    <source>
        <dbReference type="ARBA" id="ARBA00023268"/>
    </source>
</evidence>
<evidence type="ECO:0000256" key="1">
    <source>
        <dbReference type="ARBA" id="ARBA00012493"/>
    </source>
</evidence>
<keyword evidence="2" id="KW-0511">Multifunctional enzyme</keyword>
<dbReference type="Pfam" id="PF17919">
    <property type="entry name" value="RT_RNaseH_2"/>
    <property type="match status" value="1"/>
</dbReference>
<dbReference type="Proteomes" id="UP000595437">
    <property type="component" value="Chromosome 7"/>
</dbReference>